<sequence length="968" mass="112924">MSESDPPREEEMEDRDDEEPQLEVEDTGTGPGGSVEVEQDDDDDDDAYNTQENEQDQDQELPFGGGSQTSSVTYEDFDEFPTTTSSHEQEARVIGANISRGHMYSPSEEVEYGGEDYIFDEDSEWRVEEEADFGADATDDEEEGEQTKPVKIVFSETTKIELYDDEEEEGDGIVEEITPVPAASKEGKDEVKKVSSKKKVPKVKSVVRFDKVIDEFPARQKLDELAKDLTRRRDPNLKYFSEPGETCPTWNPGELLPTDDAWTSETFSRMDKCPSIESFFRLKKFIDVHFYLYPGGRMISRDCRLDATVYQLKNAIAHFVQVPADHLDLRRKKNLVADSRTLMDLGAGPMTKMKFTVEINKRIPGNYQLKLPRDKETMEYRETNRHVTYFGPNGEKKLIPVTIVYPTEPKAKLGGYQDSRTLNKYFHASTSTANIDADIWEQSDSHKAVQVFHEKVTGTQTRMDIGQQMERADYYISSKKDRILYPKPYVTFAQHEKKKKAAIITIQRYWRGWLARKERKQRMEGLIKRIKWAEKIRKGRIDQRYAIMEDEIRRQENPSRMVDIELLYRAINLWRKEQEEYVVRNRWGAERKAALAILTEMEADLLLDLERTRKRIKEEGRGTLIEKQFSKMGKPKRWLGAKTDTFITLDTKERLNVRQLHHTYKDLKTPVIPDSEEALKERFELLGRVNEMIKGITSRLGVMLSDLITRELTYIRTNCPERLMKGLRKRIANCFFLLCQDPLFNPEAKRIQKVPFDYGKLRKDMVQCKGCRRMQYRDEFTIQRGTTVTTRCHTCMGLYRTAILRVDLNLYRHMLDELRKDELAAGVSNSVTFLIDAFDLQFLVEQIWHGQSALSGIDNRYLLRLCRWIKGQPFSPWNCVLLTEEEAVSHLQLDNMKDAYRESFFHKVFVMQCTAKSYFEGLAKLAVGLDDRILEGCDRFWAHEKQMKLMKEKFKRKARLLKFFAIKM</sequence>
<dbReference type="InterPro" id="IPR057887">
    <property type="entry name" value="IQUB_helical"/>
</dbReference>
<dbReference type="PANTHER" id="PTHR21074">
    <property type="entry name" value="IQ AND UBIQUITIN-LIKE DOMAIN-CONTAINING PROTEIN"/>
    <property type="match status" value="1"/>
</dbReference>
<dbReference type="InterPro" id="IPR037695">
    <property type="entry name" value="IQUB"/>
</dbReference>
<dbReference type="Gene3D" id="1.20.5.190">
    <property type="match status" value="1"/>
</dbReference>
<reference evidence="3 4" key="1">
    <citation type="submission" date="2024-08" db="EMBL/GenBank/DDBJ databases">
        <authorList>
            <person name="Cucini C."/>
            <person name="Frati F."/>
        </authorList>
    </citation>
    <scope>NUCLEOTIDE SEQUENCE [LARGE SCALE GENOMIC DNA]</scope>
</reference>
<feature type="domain" description="IQ motif and ubiquitin-like" evidence="2">
    <location>
        <begin position="621"/>
        <end position="761"/>
    </location>
</feature>
<evidence type="ECO:0000256" key="1">
    <source>
        <dbReference type="SAM" id="MobiDB-lite"/>
    </source>
</evidence>
<dbReference type="PROSITE" id="PS50096">
    <property type="entry name" value="IQ"/>
    <property type="match status" value="1"/>
</dbReference>
<dbReference type="SMART" id="SM00015">
    <property type="entry name" value="IQ"/>
    <property type="match status" value="1"/>
</dbReference>
<comment type="caution">
    <text evidence="3">The sequence shown here is derived from an EMBL/GenBank/DDBJ whole genome shotgun (WGS) entry which is preliminary data.</text>
</comment>
<gene>
    <name evidence="3" type="ORF">ODALV1_LOCUS22545</name>
</gene>
<feature type="region of interest" description="Disordered" evidence="1">
    <location>
        <begin position="1"/>
        <end position="90"/>
    </location>
</feature>
<dbReference type="Proteomes" id="UP001642540">
    <property type="component" value="Unassembled WGS sequence"/>
</dbReference>
<evidence type="ECO:0000313" key="4">
    <source>
        <dbReference type="Proteomes" id="UP001642540"/>
    </source>
</evidence>
<protein>
    <recommendedName>
        <fullName evidence="2">IQ motif and ubiquitin-like domain-containing protein</fullName>
    </recommendedName>
</protein>
<proteinExistence type="predicted"/>
<accession>A0ABP1RIB1</accession>
<keyword evidence="4" id="KW-1185">Reference proteome</keyword>
<dbReference type="Pfam" id="PF00612">
    <property type="entry name" value="IQ"/>
    <property type="match status" value="1"/>
</dbReference>
<feature type="compositionally biased region" description="Acidic residues" evidence="1">
    <location>
        <begin position="37"/>
        <end position="59"/>
    </location>
</feature>
<evidence type="ECO:0000313" key="3">
    <source>
        <dbReference type="EMBL" id="CAL8128780.1"/>
    </source>
</evidence>
<dbReference type="Pfam" id="PF25805">
    <property type="entry name" value="IQUB"/>
    <property type="match status" value="1"/>
</dbReference>
<organism evidence="3 4">
    <name type="scientific">Orchesella dallaii</name>
    <dbReference type="NCBI Taxonomy" id="48710"/>
    <lineage>
        <taxon>Eukaryota</taxon>
        <taxon>Metazoa</taxon>
        <taxon>Ecdysozoa</taxon>
        <taxon>Arthropoda</taxon>
        <taxon>Hexapoda</taxon>
        <taxon>Collembola</taxon>
        <taxon>Entomobryomorpha</taxon>
        <taxon>Entomobryoidea</taxon>
        <taxon>Orchesellidae</taxon>
        <taxon>Orchesellinae</taxon>
        <taxon>Orchesella</taxon>
    </lineage>
</organism>
<evidence type="ECO:0000259" key="2">
    <source>
        <dbReference type="Pfam" id="PF25805"/>
    </source>
</evidence>
<dbReference type="PANTHER" id="PTHR21074:SF0">
    <property type="entry name" value="IQ AND UBIQUITIN-LIKE DOMAIN-CONTAINING PROTEIN"/>
    <property type="match status" value="1"/>
</dbReference>
<dbReference type="SUPFAM" id="SSF54236">
    <property type="entry name" value="Ubiquitin-like"/>
    <property type="match status" value="1"/>
</dbReference>
<feature type="compositionally biased region" description="Acidic residues" evidence="1">
    <location>
        <begin position="10"/>
        <end position="26"/>
    </location>
</feature>
<name>A0ABP1RIB1_9HEXA</name>
<dbReference type="EMBL" id="CAXLJM020000075">
    <property type="protein sequence ID" value="CAL8128780.1"/>
    <property type="molecule type" value="Genomic_DNA"/>
</dbReference>
<dbReference type="InterPro" id="IPR000048">
    <property type="entry name" value="IQ_motif_EF-hand-BS"/>
</dbReference>
<dbReference type="InterPro" id="IPR029071">
    <property type="entry name" value="Ubiquitin-like_domsf"/>
</dbReference>